<evidence type="ECO:0000313" key="2">
    <source>
        <dbReference type="EMBL" id="MFC3711335.1"/>
    </source>
</evidence>
<sequence>MTAAVPPVRDGRWSVPICAIAGFAAGVLAALASGGEASVEGLLWRAVAGAALLAAGLALRNRFVGTPA</sequence>
<dbReference type="EMBL" id="JBHRXV010000001">
    <property type="protein sequence ID" value="MFC3711335.1"/>
    <property type="molecule type" value="Genomic_DNA"/>
</dbReference>
<proteinExistence type="predicted"/>
<keyword evidence="3" id="KW-1185">Reference proteome</keyword>
<comment type="caution">
    <text evidence="2">The sequence shown here is derived from an EMBL/GenBank/DDBJ whole genome shotgun (WGS) entry which is preliminary data.</text>
</comment>
<keyword evidence="1" id="KW-1133">Transmembrane helix</keyword>
<name>A0ABV7X7D2_9SPHN</name>
<accession>A0ABV7X7D2</accession>
<keyword evidence="1" id="KW-0472">Membrane</keyword>
<organism evidence="2 3">
    <name type="scientific">Sphingoaurantiacus capsulatus</name>
    <dbReference type="NCBI Taxonomy" id="1771310"/>
    <lineage>
        <taxon>Bacteria</taxon>
        <taxon>Pseudomonadati</taxon>
        <taxon>Pseudomonadota</taxon>
        <taxon>Alphaproteobacteria</taxon>
        <taxon>Sphingomonadales</taxon>
        <taxon>Sphingosinicellaceae</taxon>
        <taxon>Sphingoaurantiacus</taxon>
    </lineage>
</organism>
<evidence type="ECO:0000313" key="3">
    <source>
        <dbReference type="Proteomes" id="UP001595615"/>
    </source>
</evidence>
<dbReference type="Proteomes" id="UP001595615">
    <property type="component" value="Unassembled WGS sequence"/>
</dbReference>
<keyword evidence="1" id="KW-0812">Transmembrane</keyword>
<gene>
    <name evidence="2" type="ORF">ACFOMD_02055</name>
</gene>
<evidence type="ECO:0000256" key="1">
    <source>
        <dbReference type="SAM" id="Phobius"/>
    </source>
</evidence>
<dbReference type="RefSeq" id="WP_380856041.1">
    <property type="nucleotide sequence ID" value="NZ_JBHRXV010000001.1"/>
</dbReference>
<protein>
    <submittedName>
        <fullName evidence="2">Uncharacterized protein</fullName>
    </submittedName>
</protein>
<reference evidence="3" key="1">
    <citation type="journal article" date="2019" name="Int. J. Syst. Evol. Microbiol.">
        <title>The Global Catalogue of Microorganisms (GCM) 10K type strain sequencing project: providing services to taxonomists for standard genome sequencing and annotation.</title>
        <authorList>
            <consortium name="The Broad Institute Genomics Platform"/>
            <consortium name="The Broad Institute Genome Sequencing Center for Infectious Disease"/>
            <person name="Wu L."/>
            <person name="Ma J."/>
        </authorList>
    </citation>
    <scope>NUCLEOTIDE SEQUENCE [LARGE SCALE GENOMIC DNA]</scope>
    <source>
        <strain evidence="3">KCTC 42644</strain>
    </source>
</reference>
<feature type="transmembrane region" description="Helical" evidence="1">
    <location>
        <begin position="42"/>
        <end position="59"/>
    </location>
</feature>